<organism evidence="3 4">
    <name type="scientific">Armadillidium nasatum</name>
    <dbReference type="NCBI Taxonomy" id="96803"/>
    <lineage>
        <taxon>Eukaryota</taxon>
        <taxon>Metazoa</taxon>
        <taxon>Ecdysozoa</taxon>
        <taxon>Arthropoda</taxon>
        <taxon>Crustacea</taxon>
        <taxon>Multicrustacea</taxon>
        <taxon>Malacostraca</taxon>
        <taxon>Eumalacostraca</taxon>
        <taxon>Peracarida</taxon>
        <taxon>Isopoda</taxon>
        <taxon>Oniscidea</taxon>
        <taxon>Crinocheta</taxon>
        <taxon>Armadillidiidae</taxon>
        <taxon>Armadillidium</taxon>
    </lineage>
</organism>
<evidence type="ECO:0000256" key="2">
    <source>
        <dbReference type="SAM" id="Phobius"/>
    </source>
</evidence>
<keyword evidence="2" id="KW-0472">Membrane</keyword>
<evidence type="ECO:0000256" key="1">
    <source>
        <dbReference type="SAM" id="MobiDB-lite"/>
    </source>
</evidence>
<keyword evidence="2" id="KW-0812">Transmembrane</keyword>
<sequence length="181" mass="19577">MITDCIILSFNGKDPICGEDDATLESLGIVNGDLLTVIDVDNLSTSETPKEKSLGSSSASSSKGTREESTVKMEKGNSGSASSVYVKVSNLLEAVDGTPPDSVIRCFEQYSPASNGEVVNLLIYINMIEAGFALGDPFQNLADLFRPVGEIWYQQSSIIILVFLLLYVLLLLSLWVLLSKF</sequence>
<dbReference type="Proteomes" id="UP000326759">
    <property type="component" value="Unassembled WGS sequence"/>
</dbReference>
<dbReference type="EMBL" id="SEYY01023691">
    <property type="protein sequence ID" value="KAB7494669.1"/>
    <property type="molecule type" value="Genomic_DNA"/>
</dbReference>
<gene>
    <name evidence="3" type="ORF">Anas_04235</name>
</gene>
<name>A0A5N5SM45_9CRUS</name>
<evidence type="ECO:0000313" key="4">
    <source>
        <dbReference type="Proteomes" id="UP000326759"/>
    </source>
</evidence>
<accession>A0A5N5SM45</accession>
<proteinExistence type="predicted"/>
<dbReference type="AlphaFoldDB" id="A0A5N5SM45"/>
<dbReference type="OrthoDB" id="101791at2759"/>
<feature type="compositionally biased region" description="Low complexity" evidence="1">
    <location>
        <begin position="54"/>
        <end position="63"/>
    </location>
</feature>
<feature type="region of interest" description="Disordered" evidence="1">
    <location>
        <begin position="46"/>
        <end position="78"/>
    </location>
</feature>
<feature type="transmembrane region" description="Helical" evidence="2">
    <location>
        <begin position="158"/>
        <end position="178"/>
    </location>
</feature>
<evidence type="ECO:0000313" key="3">
    <source>
        <dbReference type="EMBL" id="KAB7494669.1"/>
    </source>
</evidence>
<protein>
    <submittedName>
        <fullName evidence="3">Uncharacterized protein</fullName>
    </submittedName>
</protein>
<keyword evidence="4" id="KW-1185">Reference proteome</keyword>
<keyword evidence="2" id="KW-1133">Transmembrane helix</keyword>
<reference evidence="3 4" key="1">
    <citation type="journal article" date="2019" name="PLoS Biol.">
        <title>Sex chromosomes control vertical transmission of feminizing Wolbachia symbionts in an isopod.</title>
        <authorList>
            <person name="Becking T."/>
            <person name="Chebbi M.A."/>
            <person name="Giraud I."/>
            <person name="Moumen B."/>
            <person name="Laverre T."/>
            <person name="Caubet Y."/>
            <person name="Peccoud J."/>
            <person name="Gilbert C."/>
            <person name="Cordaux R."/>
        </authorList>
    </citation>
    <scope>NUCLEOTIDE SEQUENCE [LARGE SCALE GENOMIC DNA]</scope>
    <source>
        <strain evidence="3">ANa2</strain>
        <tissue evidence="3">Whole body excluding digestive tract and cuticle</tissue>
    </source>
</reference>
<feature type="compositionally biased region" description="Basic and acidic residues" evidence="1">
    <location>
        <begin position="64"/>
        <end position="75"/>
    </location>
</feature>
<comment type="caution">
    <text evidence="3">The sequence shown here is derived from an EMBL/GenBank/DDBJ whole genome shotgun (WGS) entry which is preliminary data.</text>
</comment>